<dbReference type="NCBIfam" id="NF047558">
    <property type="entry name" value="TPR_END_plus"/>
    <property type="match status" value="1"/>
</dbReference>
<dbReference type="PANTHER" id="PTHR44858:SF1">
    <property type="entry name" value="UDP-N-ACETYLGLUCOSAMINE--PEPTIDE N-ACETYLGLUCOSAMINYLTRANSFERASE SPINDLY-RELATED"/>
    <property type="match status" value="1"/>
</dbReference>
<keyword evidence="2 3" id="KW-0802">TPR repeat</keyword>
<gene>
    <name evidence="4" type="ORF">ENW73_01785</name>
</gene>
<dbReference type="SMART" id="SM00028">
    <property type="entry name" value="TPR"/>
    <property type="match status" value="4"/>
</dbReference>
<dbReference type="GO" id="GO:0009279">
    <property type="term" value="C:cell outer membrane"/>
    <property type="evidence" value="ECO:0007669"/>
    <property type="project" value="TreeGrafter"/>
</dbReference>
<comment type="caution">
    <text evidence="4">The sequence shown here is derived from an EMBL/GenBank/DDBJ whole genome shotgun (WGS) entry which is preliminary data.</text>
</comment>
<dbReference type="PROSITE" id="PS50293">
    <property type="entry name" value="TPR_REGION"/>
    <property type="match status" value="3"/>
</dbReference>
<feature type="repeat" description="TPR" evidence="3">
    <location>
        <begin position="121"/>
        <end position="154"/>
    </location>
</feature>
<proteinExistence type="predicted"/>
<sequence>MSKHKATAGNRLRITSRRKSDIIADILNRLTKLETKIDILTQLLPPLKALEKLTNFEELNLSQDEIKEIVSEALKTIELKPELITARIREKWSEFDERVSELVGKHLARIDRKFKKPTGKASDYLRLGNIEYGKGNYEKALEFYQTALKINPLYVEAYNNRGVVLDLLGQPEQALKDFDKALELKSDDAEIWCNKAVVLGKLNKYNEALQAYKTATQLDPKNPNVWYQRAWAYSLKGDKINALMNLSRAIELNENVKEKVKKDKDFEPYWEDEDFKKVIG</sequence>
<dbReference type="SUPFAM" id="SSF48452">
    <property type="entry name" value="TPR-like"/>
    <property type="match status" value="1"/>
</dbReference>
<evidence type="ECO:0000313" key="4">
    <source>
        <dbReference type="EMBL" id="HHS51584.1"/>
    </source>
</evidence>
<dbReference type="GO" id="GO:0046813">
    <property type="term" value="P:receptor-mediated virion attachment to host cell"/>
    <property type="evidence" value="ECO:0007669"/>
    <property type="project" value="TreeGrafter"/>
</dbReference>
<reference evidence="4" key="1">
    <citation type="journal article" date="2020" name="mSystems">
        <title>Genome- and Community-Level Interaction Insights into Carbon Utilization and Element Cycling Functions of Hydrothermarchaeota in Hydrothermal Sediment.</title>
        <authorList>
            <person name="Zhou Z."/>
            <person name="Liu Y."/>
            <person name="Xu W."/>
            <person name="Pan J."/>
            <person name="Luo Z.H."/>
            <person name="Li M."/>
        </authorList>
    </citation>
    <scope>NUCLEOTIDE SEQUENCE [LARGE SCALE GENOMIC DNA]</scope>
    <source>
        <strain evidence="4">SpSt-876</strain>
    </source>
</reference>
<accession>A0A7C6A955</accession>
<dbReference type="InterPro" id="IPR050498">
    <property type="entry name" value="Ycf3"/>
</dbReference>
<dbReference type="AlphaFoldDB" id="A0A7C6A955"/>
<feature type="repeat" description="TPR" evidence="3">
    <location>
        <begin position="155"/>
        <end position="188"/>
    </location>
</feature>
<organism evidence="4">
    <name type="scientific">candidate division WOR-3 bacterium</name>
    <dbReference type="NCBI Taxonomy" id="2052148"/>
    <lineage>
        <taxon>Bacteria</taxon>
        <taxon>Bacteria division WOR-3</taxon>
    </lineage>
</organism>
<dbReference type="PANTHER" id="PTHR44858">
    <property type="entry name" value="TETRATRICOPEPTIDE REPEAT PROTEIN 6"/>
    <property type="match status" value="1"/>
</dbReference>
<protein>
    <submittedName>
        <fullName evidence="4">Tetratricopeptide repeat protein</fullName>
    </submittedName>
</protein>
<dbReference type="PROSITE" id="PS50005">
    <property type="entry name" value="TPR"/>
    <property type="match status" value="3"/>
</dbReference>
<dbReference type="InterPro" id="IPR019734">
    <property type="entry name" value="TPR_rpt"/>
</dbReference>
<evidence type="ECO:0000256" key="1">
    <source>
        <dbReference type="ARBA" id="ARBA00022737"/>
    </source>
</evidence>
<evidence type="ECO:0000256" key="2">
    <source>
        <dbReference type="ARBA" id="ARBA00022803"/>
    </source>
</evidence>
<evidence type="ECO:0000256" key="3">
    <source>
        <dbReference type="PROSITE-ProRule" id="PRU00339"/>
    </source>
</evidence>
<name>A0A7C6A955_UNCW3</name>
<dbReference type="EMBL" id="DTLI01000041">
    <property type="protein sequence ID" value="HHS51584.1"/>
    <property type="molecule type" value="Genomic_DNA"/>
</dbReference>
<dbReference type="Gene3D" id="1.25.40.10">
    <property type="entry name" value="Tetratricopeptide repeat domain"/>
    <property type="match status" value="2"/>
</dbReference>
<dbReference type="Pfam" id="PF13414">
    <property type="entry name" value="TPR_11"/>
    <property type="match status" value="2"/>
</dbReference>
<keyword evidence="1" id="KW-0677">Repeat</keyword>
<dbReference type="InterPro" id="IPR011990">
    <property type="entry name" value="TPR-like_helical_dom_sf"/>
</dbReference>
<feature type="repeat" description="TPR" evidence="3">
    <location>
        <begin position="189"/>
        <end position="222"/>
    </location>
</feature>